<keyword evidence="2" id="KW-1185">Reference proteome</keyword>
<sequence length="94" mass="10983">MFALRPRSVKLLRLILLVENRRVIGVAVSNVKVADEKMHFEEDRLLRIRSSWRKSLDRGCLQDTLCGGLVWKKVEMRLTLWHDYRAVIGAFSCI</sequence>
<protein>
    <submittedName>
        <fullName evidence="1">Uncharacterized protein</fullName>
    </submittedName>
</protein>
<reference evidence="1" key="1">
    <citation type="journal article" date="2019" name="bioRxiv">
        <title>The Genome of the Zebra Mussel, Dreissena polymorpha: A Resource for Invasive Species Research.</title>
        <authorList>
            <person name="McCartney M.A."/>
            <person name="Auch B."/>
            <person name="Kono T."/>
            <person name="Mallez S."/>
            <person name="Zhang Y."/>
            <person name="Obille A."/>
            <person name="Becker A."/>
            <person name="Abrahante J.E."/>
            <person name="Garbe J."/>
            <person name="Badalamenti J.P."/>
            <person name="Herman A."/>
            <person name="Mangelson H."/>
            <person name="Liachko I."/>
            <person name="Sullivan S."/>
            <person name="Sone E.D."/>
            <person name="Koren S."/>
            <person name="Silverstein K.A.T."/>
            <person name="Beckman K.B."/>
            <person name="Gohl D.M."/>
        </authorList>
    </citation>
    <scope>NUCLEOTIDE SEQUENCE</scope>
    <source>
        <strain evidence="1">Duluth1</strain>
        <tissue evidence="1">Whole animal</tissue>
    </source>
</reference>
<gene>
    <name evidence="1" type="ORF">DPMN_067371</name>
</gene>
<organism evidence="1 2">
    <name type="scientific">Dreissena polymorpha</name>
    <name type="common">Zebra mussel</name>
    <name type="synonym">Mytilus polymorpha</name>
    <dbReference type="NCBI Taxonomy" id="45954"/>
    <lineage>
        <taxon>Eukaryota</taxon>
        <taxon>Metazoa</taxon>
        <taxon>Spiralia</taxon>
        <taxon>Lophotrochozoa</taxon>
        <taxon>Mollusca</taxon>
        <taxon>Bivalvia</taxon>
        <taxon>Autobranchia</taxon>
        <taxon>Heteroconchia</taxon>
        <taxon>Euheterodonta</taxon>
        <taxon>Imparidentia</taxon>
        <taxon>Neoheterodontei</taxon>
        <taxon>Myida</taxon>
        <taxon>Dreissenoidea</taxon>
        <taxon>Dreissenidae</taxon>
        <taxon>Dreissena</taxon>
    </lineage>
</organism>
<evidence type="ECO:0000313" key="1">
    <source>
        <dbReference type="EMBL" id="KAH3707950.1"/>
    </source>
</evidence>
<accession>A0A9D3YZK4</accession>
<evidence type="ECO:0000313" key="2">
    <source>
        <dbReference type="Proteomes" id="UP000828390"/>
    </source>
</evidence>
<name>A0A9D3YZK4_DREPO</name>
<dbReference type="AlphaFoldDB" id="A0A9D3YZK4"/>
<dbReference type="Proteomes" id="UP000828390">
    <property type="component" value="Unassembled WGS sequence"/>
</dbReference>
<proteinExistence type="predicted"/>
<comment type="caution">
    <text evidence="1">The sequence shown here is derived from an EMBL/GenBank/DDBJ whole genome shotgun (WGS) entry which is preliminary data.</text>
</comment>
<dbReference type="EMBL" id="JAIWYP010000014">
    <property type="protein sequence ID" value="KAH3707950.1"/>
    <property type="molecule type" value="Genomic_DNA"/>
</dbReference>
<reference evidence="1" key="2">
    <citation type="submission" date="2020-11" db="EMBL/GenBank/DDBJ databases">
        <authorList>
            <person name="McCartney M.A."/>
            <person name="Auch B."/>
            <person name="Kono T."/>
            <person name="Mallez S."/>
            <person name="Becker A."/>
            <person name="Gohl D.M."/>
            <person name="Silverstein K.A.T."/>
            <person name="Koren S."/>
            <person name="Bechman K.B."/>
            <person name="Herman A."/>
            <person name="Abrahante J.E."/>
            <person name="Garbe J."/>
        </authorList>
    </citation>
    <scope>NUCLEOTIDE SEQUENCE</scope>
    <source>
        <strain evidence="1">Duluth1</strain>
        <tissue evidence="1">Whole animal</tissue>
    </source>
</reference>